<evidence type="ECO:0000256" key="2">
    <source>
        <dbReference type="ARBA" id="ARBA00009441"/>
    </source>
</evidence>
<reference evidence="12 13" key="1">
    <citation type="submission" date="2009-06" db="EMBL/GenBank/DDBJ databases">
        <title>The Genome Sequence of Lactobacillus coleohominis strain 101-4-CHN.</title>
        <authorList>
            <consortium name="The Broad Institute Genome Sequencing Platform"/>
            <person name="Ward D."/>
            <person name="Young S.K."/>
            <person name="Zeng Q."/>
            <person name="Koehrsen M."/>
            <person name="Alvarado L."/>
            <person name="Berlin A."/>
            <person name="Borenstein D."/>
            <person name="Chen Z."/>
            <person name="Engels R."/>
            <person name="Freedman E."/>
            <person name="Gellesch M."/>
            <person name="Goldberg J."/>
            <person name="Griggs A."/>
            <person name="Gujja S."/>
            <person name="Heiman D."/>
            <person name="Hepburn T."/>
            <person name="Howarth C."/>
            <person name="Jen D."/>
            <person name="Larson L."/>
            <person name="Lewis B."/>
            <person name="Mehta T."/>
            <person name="Park D."/>
            <person name="Pearson M."/>
            <person name="Roberts A."/>
            <person name="Saif S."/>
            <person name="Shea T."/>
            <person name="Shenoy N."/>
            <person name="Sisk P."/>
            <person name="Stolte C."/>
            <person name="Sykes S."/>
            <person name="Walk T."/>
            <person name="White J."/>
            <person name="Yandava C."/>
            <person name="Liu Y."/>
            <person name="Xu Q."/>
            <person name="Lander E."/>
            <person name="Nusbaum C."/>
            <person name="Galagan J."/>
            <person name="Birren B."/>
        </authorList>
    </citation>
    <scope>NUCLEOTIDE SEQUENCE [LARGE SCALE GENOMIC DNA]</scope>
    <source>
        <strain evidence="12 13">101-4-CHN</strain>
    </source>
</reference>
<dbReference type="PIRSF" id="PIRSF003128">
    <property type="entry name" value="RecN"/>
    <property type="match status" value="1"/>
</dbReference>
<keyword evidence="7 9" id="KW-0234">DNA repair</keyword>
<gene>
    <name evidence="12" type="primary">recN</name>
    <name evidence="12" type="ORF">HMPREF0501_00422</name>
</gene>
<evidence type="ECO:0000313" key="13">
    <source>
        <dbReference type="Proteomes" id="UP000003987"/>
    </source>
</evidence>
<dbReference type="AlphaFoldDB" id="C7XUQ6"/>
<dbReference type="HOGENOM" id="CLU_018297_3_1_9"/>
<sequence length="560" mass="63242">MLQEITIDNLAIINHLTLAFGQNMTVLTGETGAGKSIIIDAVGLLAGARGSQELIRQGTDKLEVQGQFLIPDDPQYSELLDQLGIDHEDRTVIISREIHRNGRNTIRANGTLINTTILRKIGAPLVDIQGQNDNQRLLQPDQHLPMLDHFAGAEVQKLLQQYQEHYRQYRKLKKTLATKQANEQQWAQRLDMLRYQVQEIQSADLKADEEDTLISERDRLDHFQQIQNTLQQLVAILNGGENAPVLDQLATAMDAVNEITQFDDNYADIGKALEDSYYSLQDVANQSSHELDGLEFDEERLNEINTRLDLINDLERKYGDTVPDILAYYNKIHHELADMEGTVDSNDELEEQLATVVKQLEELGNQLSEQRKKVAKDLEKRVHHELSALYMEKAVFKVHFAKVPVHSFTPTGIDDVEFYIQTNPGERMGPLAKIASGGELSRVMLALKTIFTEQADVTSIIFDEVDTGVSGRVAQAIADKIKVIADHSQVLCITHLPQVAAVAQHQFLIQKQVHDQRTTTTVTKLNHQERVDELSRMLAGEKITKLTREHANELLKMAHE</sequence>
<evidence type="ECO:0000259" key="11">
    <source>
        <dbReference type="Pfam" id="PF02463"/>
    </source>
</evidence>
<proteinExistence type="inferred from homology"/>
<keyword evidence="5 9" id="KW-0227">DNA damage</keyword>
<evidence type="ECO:0000313" key="12">
    <source>
        <dbReference type="EMBL" id="EEU31017.1"/>
    </source>
</evidence>
<dbReference type="PANTHER" id="PTHR11059:SF0">
    <property type="entry name" value="DNA REPAIR PROTEIN RECN"/>
    <property type="match status" value="1"/>
</dbReference>
<dbReference type="GO" id="GO:0006310">
    <property type="term" value="P:DNA recombination"/>
    <property type="evidence" value="ECO:0007669"/>
    <property type="project" value="InterPro"/>
</dbReference>
<dbReference type="InterPro" id="IPR003395">
    <property type="entry name" value="RecF/RecN/SMC_N"/>
</dbReference>
<dbReference type="OrthoDB" id="9806954at2"/>
<dbReference type="GO" id="GO:0006281">
    <property type="term" value="P:DNA repair"/>
    <property type="evidence" value="ECO:0007669"/>
    <property type="project" value="UniProtKB-KW"/>
</dbReference>
<dbReference type="SUPFAM" id="SSF52540">
    <property type="entry name" value="P-loop containing nucleoside triphosphate hydrolases"/>
    <property type="match status" value="2"/>
</dbReference>
<evidence type="ECO:0000256" key="5">
    <source>
        <dbReference type="ARBA" id="ARBA00022763"/>
    </source>
</evidence>
<dbReference type="Pfam" id="PF02463">
    <property type="entry name" value="SMC_N"/>
    <property type="match status" value="1"/>
</dbReference>
<dbReference type="InterPro" id="IPR004604">
    <property type="entry name" value="DNA_recomb/repair_RecN"/>
</dbReference>
<dbReference type="eggNOG" id="COG0497">
    <property type="taxonomic scope" value="Bacteria"/>
</dbReference>
<dbReference type="GO" id="GO:0043590">
    <property type="term" value="C:bacterial nucleoid"/>
    <property type="evidence" value="ECO:0007669"/>
    <property type="project" value="TreeGrafter"/>
</dbReference>
<keyword evidence="13" id="KW-1185">Reference proteome</keyword>
<feature type="domain" description="RecF/RecN/SMC N-terminal" evidence="11">
    <location>
        <begin position="2"/>
        <end position="512"/>
    </location>
</feature>
<accession>C7XUQ6</accession>
<dbReference type="NCBIfam" id="TIGR00634">
    <property type="entry name" value="recN"/>
    <property type="match status" value="1"/>
</dbReference>
<dbReference type="STRING" id="575594.HMPREF0501_00422"/>
<protein>
    <recommendedName>
        <fullName evidence="3 9">DNA repair protein RecN</fullName>
    </recommendedName>
    <alternativeName>
        <fullName evidence="8 9">Recombination protein N</fullName>
    </alternativeName>
</protein>
<evidence type="ECO:0000256" key="1">
    <source>
        <dbReference type="ARBA" id="ARBA00003618"/>
    </source>
</evidence>
<name>C7XUQ6_9LACO</name>
<dbReference type="RefSeq" id="WP_006916200.1">
    <property type="nucleotide sequence ID" value="NZ_GG698802.1"/>
</dbReference>
<keyword evidence="4" id="KW-0547">Nucleotide-binding</keyword>
<evidence type="ECO:0000256" key="9">
    <source>
        <dbReference type="PIRNR" id="PIRNR003128"/>
    </source>
</evidence>
<feature type="coiled-coil region" evidence="10">
    <location>
        <begin position="155"/>
        <end position="182"/>
    </location>
</feature>
<evidence type="ECO:0000256" key="7">
    <source>
        <dbReference type="ARBA" id="ARBA00023204"/>
    </source>
</evidence>
<dbReference type="GO" id="GO:0005524">
    <property type="term" value="F:ATP binding"/>
    <property type="evidence" value="ECO:0007669"/>
    <property type="project" value="UniProtKB-KW"/>
</dbReference>
<evidence type="ECO:0000256" key="6">
    <source>
        <dbReference type="ARBA" id="ARBA00022840"/>
    </source>
</evidence>
<dbReference type="Gene3D" id="3.40.50.300">
    <property type="entry name" value="P-loop containing nucleotide triphosphate hydrolases"/>
    <property type="match status" value="2"/>
</dbReference>
<feature type="coiled-coil region" evidence="10">
    <location>
        <begin position="346"/>
        <end position="380"/>
    </location>
</feature>
<comment type="function">
    <text evidence="1 9">May be involved in recombinational repair of damaged DNA.</text>
</comment>
<evidence type="ECO:0000256" key="4">
    <source>
        <dbReference type="ARBA" id="ARBA00022741"/>
    </source>
</evidence>
<evidence type="ECO:0000256" key="3">
    <source>
        <dbReference type="ARBA" id="ARBA00021315"/>
    </source>
</evidence>
<keyword evidence="10" id="KW-0175">Coiled coil</keyword>
<dbReference type="FunFam" id="3.40.50.300:FF:000319">
    <property type="entry name" value="DNA repair protein RecN"/>
    <property type="match status" value="1"/>
</dbReference>
<dbReference type="GO" id="GO:0009432">
    <property type="term" value="P:SOS response"/>
    <property type="evidence" value="ECO:0007669"/>
    <property type="project" value="TreeGrafter"/>
</dbReference>
<evidence type="ECO:0000256" key="10">
    <source>
        <dbReference type="SAM" id="Coils"/>
    </source>
</evidence>
<dbReference type="Proteomes" id="UP000003987">
    <property type="component" value="Unassembled WGS sequence"/>
</dbReference>
<dbReference type="InterPro" id="IPR027417">
    <property type="entry name" value="P-loop_NTPase"/>
</dbReference>
<dbReference type="PANTHER" id="PTHR11059">
    <property type="entry name" value="DNA REPAIR PROTEIN RECN"/>
    <property type="match status" value="1"/>
</dbReference>
<dbReference type="EMBL" id="GG698802">
    <property type="protein sequence ID" value="EEU31017.1"/>
    <property type="molecule type" value="Genomic_DNA"/>
</dbReference>
<keyword evidence="6" id="KW-0067">ATP-binding</keyword>
<evidence type="ECO:0000256" key="8">
    <source>
        <dbReference type="ARBA" id="ARBA00033408"/>
    </source>
</evidence>
<dbReference type="FunFam" id="3.40.50.300:FF:000356">
    <property type="entry name" value="DNA repair protein RecN"/>
    <property type="match status" value="1"/>
</dbReference>
<comment type="similarity">
    <text evidence="2 9">Belongs to the RecN family.</text>
</comment>
<dbReference type="CDD" id="cd03241">
    <property type="entry name" value="ABC_RecN"/>
    <property type="match status" value="2"/>
</dbReference>
<organism evidence="12 13">
    <name type="scientific">Limosilactobacillus coleohominis 101-4-CHN</name>
    <dbReference type="NCBI Taxonomy" id="575594"/>
    <lineage>
        <taxon>Bacteria</taxon>
        <taxon>Bacillati</taxon>
        <taxon>Bacillota</taxon>
        <taxon>Bacilli</taxon>
        <taxon>Lactobacillales</taxon>
        <taxon>Lactobacillaceae</taxon>
        <taxon>Limosilactobacillus</taxon>
    </lineage>
</organism>